<dbReference type="GO" id="GO:0102009">
    <property type="term" value="F:proline dipeptidase activity"/>
    <property type="evidence" value="ECO:0007669"/>
    <property type="project" value="UniProtKB-EC"/>
</dbReference>
<dbReference type="Pfam" id="PF01321">
    <property type="entry name" value="Creatinase_N"/>
    <property type="match status" value="1"/>
</dbReference>
<dbReference type="InterPro" id="IPR036005">
    <property type="entry name" value="Creatinase/aminopeptidase-like"/>
</dbReference>
<dbReference type="InterPro" id="IPR050659">
    <property type="entry name" value="Peptidase_M24B"/>
</dbReference>
<evidence type="ECO:0000313" key="4">
    <source>
        <dbReference type="Proteomes" id="UP000076825"/>
    </source>
</evidence>
<dbReference type="PANTHER" id="PTHR46112:SF2">
    <property type="entry name" value="XAA-PRO AMINOPEPTIDASE P-RELATED"/>
    <property type="match status" value="1"/>
</dbReference>
<accession>A0A157SBY9</accession>
<dbReference type="Gene3D" id="3.90.230.10">
    <property type="entry name" value="Creatinase/methionine aminopeptidase superfamily"/>
    <property type="match status" value="1"/>
</dbReference>
<dbReference type="InterPro" id="IPR029149">
    <property type="entry name" value="Creatin/AminoP/Spt16_N"/>
</dbReference>
<dbReference type="EC" id="3.4.13.9" evidence="3"/>
<dbReference type="RefSeq" id="WP_063491637.1">
    <property type="nucleotide sequence ID" value="NZ_CP016340.1"/>
</dbReference>
<proteinExistence type="predicted"/>
<evidence type="ECO:0000313" key="3">
    <source>
        <dbReference type="EMBL" id="SAI67945.1"/>
    </source>
</evidence>
<dbReference type="InterPro" id="IPR000587">
    <property type="entry name" value="Creatinase_N"/>
</dbReference>
<dbReference type="AlphaFoldDB" id="A0A157SBY9"/>
<evidence type="ECO:0000259" key="1">
    <source>
        <dbReference type="Pfam" id="PF00557"/>
    </source>
</evidence>
<dbReference type="GeneID" id="56587594"/>
<feature type="domain" description="Creatinase N-terminal" evidence="2">
    <location>
        <begin position="12"/>
        <end position="153"/>
    </location>
</feature>
<dbReference type="OrthoDB" id="9761809at2"/>
<name>A0A157SBY9_9BORD</name>
<keyword evidence="3" id="KW-0224">Dipeptidase</keyword>
<dbReference type="CDD" id="cd01066">
    <property type="entry name" value="APP_MetAP"/>
    <property type="match status" value="1"/>
</dbReference>
<dbReference type="eggNOG" id="COG0006">
    <property type="taxonomic scope" value="Bacteria"/>
</dbReference>
<dbReference type="SUPFAM" id="SSF55920">
    <property type="entry name" value="Creatinase/aminopeptidase"/>
    <property type="match status" value="1"/>
</dbReference>
<feature type="domain" description="Peptidase M24" evidence="1">
    <location>
        <begin position="163"/>
        <end position="380"/>
    </location>
</feature>
<protein>
    <submittedName>
        <fullName evidence="3">Xaa-Pro dipeptidase</fullName>
        <ecNumber evidence="3">3.4.13.9</ecNumber>
    </submittedName>
</protein>
<dbReference type="EMBL" id="LT546645">
    <property type="protein sequence ID" value="SAI67945.1"/>
    <property type="molecule type" value="Genomic_DNA"/>
</dbReference>
<gene>
    <name evidence="3" type="primary">pepQ_1</name>
    <name evidence="3" type="ORF">SAMEA3906487_01001</name>
</gene>
<dbReference type="Gene3D" id="3.40.350.10">
    <property type="entry name" value="Creatinase/prolidase N-terminal domain"/>
    <property type="match status" value="1"/>
</dbReference>
<organism evidence="3 4">
    <name type="scientific">Bordetella trematum</name>
    <dbReference type="NCBI Taxonomy" id="123899"/>
    <lineage>
        <taxon>Bacteria</taxon>
        <taxon>Pseudomonadati</taxon>
        <taxon>Pseudomonadota</taxon>
        <taxon>Betaproteobacteria</taxon>
        <taxon>Burkholderiales</taxon>
        <taxon>Alcaligenaceae</taxon>
        <taxon>Bordetella</taxon>
    </lineage>
</organism>
<reference evidence="3 4" key="1">
    <citation type="submission" date="2016-04" db="EMBL/GenBank/DDBJ databases">
        <authorList>
            <consortium name="Pathogen Informatics"/>
        </authorList>
    </citation>
    <scope>NUCLEOTIDE SEQUENCE [LARGE SCALE GENOMIC DNA]</scope>
    <source>
        <strain evidence="3 4">H044680328</strain>
    </source>
</reference>
<dbReference type="PATRIC" id="fig|123899.6.peg.980"/>
<dbReference type="KEGG" id="btrm:SAMEA390648701001"/>
<keyword evidence="3" id="KW-0645">Protease</keyword>
<dbReference type="PANTHER" id="PTHR46112">
    <property type="entry name" value="AMINOPEPTIDASE"/>
    <property type="match status" value="1"/>
</dbReference>
<evidence type="ECO:0000259" key="2">
    <source>
        <dbReference type="Pfam" id="PF01321"/>
    </source>
</evidence>
<dbReference type="Proteomes" id="UP000076825">
    <property type="component" value="Chromosome 1"/>
</dbReference>
<dbReference type="SUPFAM" id="SSF53092">
    <property type="entry name" value="Creatinase/prolidase N-terminal domain"/>
    <property type="match status" value="1"/>
</dbReference>
<keyword evidence="3" id="KW-0378">Hydrolase</keyword>
<keyword evidence="4" id="KW-1185">Reference proteome</keyword>
<dbReference type="Pfam" id="PF00557">
    <property type="entry name" value="Peptidase_M24"/>
    <property type="match status" value="1"/>
</dbReference>
<sequence>MTSLSPCTVPPRVRTIQARLAQAGVDVLISMKPENSFFLSGFNPIIYSHPVIAVVPAEGASCILVHALRDDHARASAWVEDIRLYGAWSTKVTMGPNWLDALQEILKEKGVAEATIGFEGDWLPANLLATFQARFPNARLKDVSDIVQHARLVKDAQQIRDARIAAHLADAGMDAAIRALAGGASERGVAVAAQNEMNRVWLEQYPDIEVCDFGSLEGGVHNGLWCWCLTGERVLINTDNPSLRVPQPGEIAMILIWANCNGVHAENERSVAVGTLPAERQAAYDAILEIRAKVQPHISPGVTGAQLYQLARQEYIRLGLERYVPGRIGHGLGLGAHEHPSLDSRSTEVLEPGMLITFEPNIRVPEWGGLQHSDTLLITEDGFEFLTTTPRDFLAVPR</sequence>
<dbReference type="STRING" id="123899.SAMEA3906487_01001"/>
<dbReference type="InterPro" id="IPR000994">
    <property type="entry name" value="Pept_M24"/>
</dbReference>